<evidence type="ECO:0000256" key="4">
    <source>
        <dbReference type="SAM" id="Phobius"/>
    </source>
</evidence>
<comment type="caution">
    <text evidence="5">The sequence shown here is derived from an EMBL/GenBank/DDBJ whole genome shotgun (WGS) entry which is preliminary data.</text>
</comment>
<keyword evidence="4" id="KW-1133">Transmembrane helix</keyword>
<gene>
    <name evidence="5" type="ORF">DY000_02023522</name>
</gene>
<feature type="compositionally biased region" description="Polar residues" evidence="3">
    <location>
        <begin position="301"/>
        <end position="311"/>
    </location>
</feature>
<accession>A0ABQ7E1H6</accession>
<evidence type="ECO:0000256" key="1">
    <source>
        <dbReference type="ARBA" id="ARBA00022737"/>
    </source>
</evidence>
<reference evidence="5 6" key="1">
    <citation type="journal article" date="2020" name="BMC Genomics">
        <title>Intraspecific diversification of the crop wild relative Brassica cretica Lam. using demographic model selection.</title>
        <authorList>
            <person name="Kioukis A."/>
            <person name="Michalopoulou V.A."/>
            <person name="Briers L."/>
            <person name="Pirintsos S."/>
            <person name="Studholme D.J."/>
            <person name="Pavlidis P."/>
            <person name="Sarris P.F."/>
        </authorList>
    </citation>
    <scope>NUCLEOTIDE SEQUENCE [LARGE SCALE GENOMIC DNA]</scope>
    <source>
        <strain evidence="6">cv. PFS-1207/04</strain>
    </source>
</reference>
<keyword evidence="4" id="KW-0812">Transmembrane</keyword>
<organism evidence="5 6">
    <name type="scientific">Brassica cretica</name>
    <name type="common">Mustard</name>
    <dbReference type="NCBI Taxonomy" id="69181"/>
    <lineage>
        <taxon>Eukaryota</taxon>
        <taxon>Viridiplantae</taxon>
        <taxon>Streptophyta</taxon>
        <taxon>Embryophyta</taxon>
        <taxon>Tracheophyta</taxon>
        <taxon>Spermatophyta</taxon>
        <taxon>Magnoliopsida</taxon>
        <taxon>eudicotyledons</taxon>
        <taxon>Gunneridae</taxon>
        <taxon>Pentapetalae</taxon>
        <taxon>rosids</taxon>
        <taxon>malvids</taxon>
        <taxon>Brassicales</taxon>
        <taxon>Brassicaceae</taxon>
        <taxon>Brassiceae</taxon>
        <taxon>Brassica</taxon>
    </lineage>
</organism>
<evidence type="ECO:0000256" key="3">
    <source>
        <dbReference type="SAM" id="MobiDB-lite"/>
    </source>
</evidence>
<name>A0ABQ7E1H6_BRACR</name>
<evidence type="ECO:0000313" key="5">
    <source>
        <dbReference type="EMBL" id="KAF3590211.1"/>
    </source>
</evidence>
<evidence type="ECO:0000256" key="2">
    <source>
        <dbReference type="ARBA" id="ARBA00022803"/>
    </source>
</evidence>
<keyword evidence="1" id="KW-0677">Repeat</keyword>
<feature type="region of interest" description="Disordered" evidence="3">
    <location>
        <begin position="301"/>
        <end position="331"/>
    </location>
</feature>
<keyword evidence="4" id="KW-0472">Membrane</keyword>
<dbReference type="PANTHER" id="PTHR16263">
    <property type="entry name" value="TETRATRICOPEPTIDE REPEAT PROTEIN 38"/>
    <property type="match status" value="1"/>
</dbReference>
<proteinExistence type="predicted"/>
<feature type="region of interest" description="Disordered" evidence="3">
    <location>
        <begin position="355"/>
        <end position="393"/>
    </location>
</feature>
<feature type="compositionally biased region" description="Low complexity" evidence="3">
    <location>
        <begin position="376"/>
        <end position="393"/>
    </location>
</feature>
<keyword evidence="2" id="KW-0802">TPR repeat</keyword>
<evidence type="ECO:0000313" key="6">
    <source>
        <dbReference type="Proteomes" id="UP000266723"/>
    </source>
</evidence>
<feature type="transmembrane region" description="Helical" evidence="4">
    <location>
        <begin position="163"/>
        <end position="185"/>
    </location>
</feature>
<keyword evidence="6" id="KW-1185">Reference proteome</keyword>
<dbReference type="PANTHER" id="PTHR16263:SF4">
    <property type="entry name" value="TETRATRICOPEPTIDE REPEAT PROTEIN 38"/>
    <property type="match status" value="1"/>
</dbReference>
<dbReference type="InterPro" id="IPR033891">
    <property type="entry name" value="TTC38"/>
</dbReference>
<sequence length="450" mass="49163">MNGFIHYEKVSQRFSILEESRDFVSLHMGRPDLPLPLFEKILPENQEQDFVYGMLAFPLLELDHLTEPEKAARKGNEINKTTLGLINGHVLQTECRFNNAVKFMEGWYSHNWWHVTVCYLVGGSLISKAMWYQEWLFDITTIWALIKVGNISRTGEEDIAERWCSFLVAFAGILLSHFICAQLLIIGGKIDASYLFSLCKVDAGEELHQVRAYYTEAVVATCKKAKVLESSYSTGVHSYHFSTLLRGSETSRLEMLVVRACGAETSVPWTALCVFMLELNFHSGSSIYSSQWFARLASHTSRSNSPVTHPSYSFPLSGETEEQDVGQKESSRLLRHCGSKSDGVAGIGGVAGGANVRGLPHAPRDGTKASGGLEDSSSASTRETTASVSFSESSSRTGTLAISVLLIGGCRSAGELSVTEKGEDETGSGARGGRCAGAASKDEDDQQAKL</sequence>
<protein>
    <submittedName>
        <fullName evidence="5">Uncharacterized protein</fullName>
    </submittedName>
</protein>
<feature type="region of interest" description="Disordered" evidence="3">
    <location>
        <begin position="415"/>
        <end position="450"/>
    </location>
</feature>
<dbReference type="EMBL" id="QGKV02000299">
    <property type="protein sequence ID" value="KAF3590211.1"/>
    <property type="molecule type" value="Genomic_DNA"/>
</dbReference>
<dbReference type="Proteomes" id="UP000266723">
    <property type="component" value="Unassembled WGS sequence"/>
</dbReference>